<proteinExistence type="predicted"/>
<dbReference type="EMBL" id="QICA01000003">
    <property type="protein sequence ID" value="RNL39365.1"/>
    <property type="molecule type" value="Genomic_DNA"/>
</dbReference>
<dbReference type="Proteomes" id="UP000278327">
    <property type="component" value="Unassembled WGS sequence"/>
</dbReference>
<organism evidence="2 3">
    <name type="scientific">Adlercreutzia equolifaciens subsp. celatus DSM 18785</name>
    <dbReference type="NCBI Taxonomy" id="1121021"/>
    <lineage>
        <taxon>Bacteria</taxon>
        <taxon>Bacillati</taxon>
        <taxon>Actinomycetota</taxon>
        <taxon>Coriobacteriia</taxon>
        <taxon>Eggerthellales</taxon>
        <taxon>Eggerthellaceae</taxon>
        <taxon>Adlercreutzia</taxon>
    </lineage>
</organism>
<dbReference type="InterPro" id="IPR026870">
    <property type="entry name" value="Zinc_ribbon_dom"/>
</dbReference>
<evidence type="ECO:0000259" key="1">
    <source>
        <dbReference type="Pfam" id="PF13240"/>
    </source>
</evidence>
<feature type="domain" description="Zinc-ribbon" evidence="1">
    <location>
        <begin position="28"/>
        <end position="49"/>
    </location>
</feature>
<dbReference type="AlphaFoldDB" id="A0A3N0AWX5"/>
<evidence type="ECO:0000313" key="2">
    <source>
        <dbReference type="EMBL" id="RNL39365.1"/>
    </source>
</evidence>
<name>A0A3N0AWX5_9ACTN</name>
<sequence>MCYGRNCAECNRCGKMDYLNRMLAKRPCRSCGREVSTSEAICPHCGARLKPDAPPPGAKGGAHG</sequence>
<keyword evidence="3" id="KW-1185">Reference proteome</keyword>
<reference evidence="2 3" key="1">
    <citation type="journal article" date="2019" name="Microbiol. Resour. Announc.">
        <title>Draft Genome Sequences of Type Strains of Gordonibacter faecihominis, Paraeggerthella hongkongensis, Parvibacter caecicola,Slackia equolifaciens, Slackia faecicanis, and Slackia isoflavoniconvertens.</title>
        <authorList>
            <person name="Danylec N."/>
            <person name="Stoll D.A."/>
            <person name="Dotsch A."/>
            <person name="Huch M."/>
        </authorList>
    </citation>
    <scope>NUCLEOTIDE SEQUENCE [LARGE SCALE GENOMIC DNA]</scope>
    <source>
        <strain evidence="2 3">DSM 18785</strain>
    </source>
</reference>
<accession>A0A3N0AWX5</accession>
<gene>
    <name evidence="2" type="ORF">DMP10_02985</name>
</gene>
<comment type="caution">
    <text evidence="2">The sequence shown here is derived from an EMBL/GenBank/DDBJ whole genome shotgun (WGS) entry which is preliminary data.</text>
</comment>
<protein>
    <recommendedName>
        <fullName evidence="1">Zinc-ribbon domain-containing protein</fullName>
    </recommendedName>
</protein>
<evidence type="ECO:0000313" key="3">
    <source>
        <dbReference type="Proteomes" id="UP000278327"/>
    </source>
</evidence>
<dbReference type="Pfam" id="PF13240">
    <property type="entry name" value="Zn_Ribbon_1"/>
    <property type="match status" value="1"/>
</dbReference>